<evidence type="ECO:0000313" key="11">
    <source>
        <dbReference type="Proteomes" id="UP000535491"/>
    </source>
</evidence>
<feature type="transmembrane region" description="Helical" evidence="8">
    <location>
        <begin position="33"/>
        <end position="57"/>
    </location>
</feature>
<dbReference type="Proteomes" id="UP000535491">
    <property type="component" value="Unassembled WGS sequence"/>
</dbReference>
<keyword evidence="11" id="KW-1185">Reference proteome</keyword>
<dbReference type="InterPro" id="IPR000802">
    <property type="entry name" value="Arsenical_pump_ArsB"/>
</dbReference>
<dbReference type="AlphaFoldDB" id="A0A7W2A903"/>
<feature type="transmembrane region" description="Helical" evidence="8">
    <location>
        <begin position="372"/>
        <end position="400"/>
    </location>
</feature>
<organism evidence="10 11">
    <name type="scientific">Paenactinomyces guangxiensis</name>
    <dbReference type="NCBI Taxonomy" id="1490290"/>
    <lineage>
        <taxon>Bacteria</taxon>
        <taxon>Bacillati</taxon>
        <taxon>Bacillota</taxon>
        <taxon>Bacilli</taxon>
        <taxon>Bacillales</taxon>
        <taxon>Thermoactinomycetaceae</taxon>
        <taxon>Paenactinomyces</taxon>
    </lineage>
</organism>
<dbReference type="CDD" id="cd01116">
    <property type="entry name" value="P_permease"/>
    <property type="match status" value="1"/>
</dbReference>
<keyword evidence="3" id="KW-0813">Transport</keyword>
<evidence type="ECO:0000256" key="2">
    <source>
        <dbReference type="ARBA" id="ARBA00009843"/>
    </source>
</evidence>
<dbReference type="InterPro" id="IPR051475">
    <property type="entry name" value="Diverse_Ion_Transporter"/>
</dbReference>
<dbReference type="InterPro" id="IPR004680">
    <property type="entry name" value="Cit_transptr-like_dom"/>
</dbReference>
<comment type="caution">
    <text evidence="10">The sequence shown here is derived from an EMBL/GenBank/DDBJ whole genome shotgun (WGS) entry which is preliminary data.</text>
</comment>
<feature type="transmembrane region" description="Helical" evidence="8">
    <location>
        <begin position="412"/>
        <end position="433"/>
    </location>
</feature>
<evidence type="ECO:0000256" key="1">
    <source>
        <dbReference type="ARBA" id="ARBA00004651"/>
    </source>
</evidence>
<dbReference type="GO" id="GO:0015105">
    <property type="term" value="F:arsenite transmembrane transporter activity"/>
    <property type="evidence" value="ECO:0007669"/>
    <property type="project" value="InterPro"/>
</dbReference>
<dbReference type="RefSeq" id="WP_181754250.1">
    <property type="nucleotide sequence ID" value="NZ_JACEIQ010000024.1"/>
</dbReference>
<keyword evidence="7 8" id="KW-0472">Membrane</keyword>
<evidence type="ECO:0000256" key="3">
    <source>
        <dbReference type="ARBA" id="ARBA00022448"/>
    </source>
</evidence>
<protein>
    <submittedName>
        <fullName evidence="10">ArsB/NhaD family transporter</fullName>
    </submittedName>
</protein>
<dbReference type="Pfam" id="PF03600">
    <property type="entry name" value="CitMHS"/>
    <property type="match status" value="1"/>
</dbReference>
<dbReference type="GO" id="GO:0005886">
    <property type="term" value="C:plasma membrane"/>
    <property type="evidence" value="ECO:0007669"/>
    <property type="project" value="UniProtKB-SubCell"/>
</dbReference>
<dbReference type="PRINTS" id="PR00758">
    <property type="entry name" value="ARSENICPUMP"/>
</dbReference>
<evidence type="ECO:0000256" key="4">
    <source>
        <dbReference type="ARBA" id="ARBA00022475"/>
    </source>
</evidence>
<feature type="transmembrane region" description="Helical" evidence="8">
    <location>
        <begin position="98"/>
        <end position="115"/>
    </location>
</feature>
<keyword evidence="4" id="KW-1003">Cell membrane</keyword>
<evidence type="ECO:0000259" key="9">
    <source>
        <dbReference type="Pfam" id="PF03600"/>
    </source>
</evidence>
<evidence type="ECO:0000256" key="6">
    <source>
        <dbReference type="ARBA" id="ARBA00022989"/>
    </source>
</evidence>
<accession>A0A7W2A903</accession>
<feature type="transmembrane region" description="Helical" evidence="8">
    <location>
        <begin position="6"/>
        <end position="26"/>
    </location>
</feature>
<sequence length="438" mass="47284">MKELSGLEQSTWAIIIFLAVYAFLITEKISRSVVALAGAVMMVIAGILDVEAAFTHYIEWDTITLLIGMMILVGITNKTGVFQYIAIKSAKAAGGNPIRILVILSLLTAVLSALLDNVTTVLLVVPVTFSITRILRVNPVPFLISEVVASNIGGTATLIGDPPNIMIGSAIKHLTFVQFIIHLAPIAAVILIVILVLLYFIYRGQFHAADSMEKLNEINERDYIREPLLMKKSLAVLALTMLGFVLHSFIHIEASVIAVAGAAILMLIGLRENEIEEALDFVEWQSIFFFAGLFTLVGGLQEVGVIKNLAAQVLEITDGNIPLASILILWGSGIISGVIDNIPFVATMIPLIRDMAAGLGYSIASPEINTLWWSLALGACLGGNSTIIGASANVIVASLAAREGKGFSYWEFFKIGAPVTFVSLIMATIYVYFRYLTP</sequence>
<evidence type="ECO:0000256" key="5">
    <source>
        <dbReference type="ARBA" id="ARBA00022692"/>
    </source>
</evidence>
<comment type="similarity">
    <text evidence="2">Belongs to the CitM (TC 2.A.11) transporter family.</text>
</comment>
<feature type="domain" description="Citrate transporter-like" evidence="9">
    <location>
        <begin position="21"/>
        <end position="378"/>
    </location>
</feature>
<reference evidence="10 11" key="1">
    <citation type="submission" date="2020-07" db="EMBL/GenBank/DDBJ databases">
        <authorList>
            <person name="Feng H."/>
        </authorList>
    </citation>
    <scope>NUCLEOTIDE SEQUENCE [LARGE SCALE GENOMIC DNA]</scope>
    <source>
        <strain evidence="11">s-10</strain>
    </source>
</reference>
<name>A0A7W2A903_9BACL</name>
<evidence type="ECO:0000256" key="8">
    <source>
        <dbReference type="SAM" id="Phobius"/>
    </source>
</evidence>
<evidence type="ECO:0000313" key="10">
    <source>
        <dbReference type="EMBL" id="MBA4496126.1"/>
    </source>
</evidence>
<keyword evidence="5 8" id="KW-0812">Transmembrane</keyword>
<dbReference type="EMBL" id="JACEIQ010000024">
    <property type="protein sequence ID" value="MBA4496126.1"/>
    <property type="molecule type" value="Genomic_DNA"/>
</dbReference>
<gene>
    <name evidence="10" type="ORF">H1191_17765</name>
</gene>
<dbReference type="PANTHER" id="PTHR43568">
    <property type="entry name" value="P PROTEIN"/>
    <property type="match status" value="1"/>
</dbReference>
<proteinExistence type="inferred from homology"/>
<evidence type="ECO:0000256" key="7">
    <source>
        <dbReference type="ARBA" id="ARBA00023136"/>
    </source>
</evidence>
<keyword evidence="6 8" id="KW-1133">Transmembrane helix</keyword>
<dbReference type="PANTHER" id="PTHR43568:SF1">
    <property type="entry name" value="P PROTEIN"/>
    <property type="match status" value="1"/>
</dbReference>
<feature type="transmembrane region" description="Helical" evidence="8">
    <location>
        <begin position="287"/>
        <end position="306"/>
    </location>
</feature>
<feature type="transmembrane region" description="Helical" evidence="8">
    <location>
        <begin position="327"/>
        <end position="352"/>
    </location>
</feature>
<feature type="transmembrane region" description="Helical" evidence="8">
    <location>
        <begin position="234"/>
        <end position="267"/>
    </location>
</feature>
<feature type="transmembrane region" description="Helical" evidence="8">
    <location>
        <begin position="63"/>
        <end position="86"/>
    </location>
</feature>
<comment type="subcellular location">
    <subcellularLocation>
        <location evidence="1">Cell membrane</location>
        <topology evidence="1">Multi-pass membrane protein</topology>
    </subcellularLocation>
</comment>
<feature type="transmembrane region" description="Helical" evidence="8">
    <location>
        <begin position="179"/>
        <end position="202"/>
    </location>
</feature>